<dbReference type="RefSeq" id="WP_271282702.1">
    <property type="nucleotide sequence ID" value="NZ_JAMGZK010000049.1"/>
</dbReference>
<dbReference type="Proteomes" id="UP001063816">
    <property type="component" value="Unassembled WGS sequence"/>
</dbReference>
<dbReference type="AlphaFoldDB" id="A0A9J6Q4K7"/>
<organism evidence="2 3">
    <name type="scientific">Silvania hatchlandensis</name>
    <dbReference type="NCBI Taxonomy" id="2926469"/>
    <lineage>
        <taxon>Bacteria</taxon>
        <taxon>Pseudomonadati</taxon>
        <taxon>Pseudomonadota</taxon>
        <taxon>Gammaproteobacteria</taxon>
        <taxon>Enterobacterales</taxon>
        <taxon>Enterobacteriaceae</taxon>
        <taxon>Silvania</taxon>
    </lineage>
</organism>
<proteinExistence type="predicted"/>
<sequence length="82" mass="8425">MANNVKQSSKDVSHLAAETLNNPNASAIQKSLAGSVLSQAGTKNQTGADMEAKASAALKNPRSSEVTKTLAGSVVSQSNKKR</sequence>
<feature type="region of interest" description="Disordered" evidence="1">
    <location>
        <begin position="42"/>
        <end position="82"/>
    </location>
</feature>
<evidence type="ECO:0000256" key="1">
    <source>
        <dbReference type="SAM" id="MobiDB-lite"/>
    </source>
</evidence>
<accession>A0A9J6Q4K7</accession>
<evidence type="ECO:0000313" key="2">
    <source>
        <dbReference type="EMBL" id="MCU6665099.1"/>
    </source>
</evidence>
<keyword evidence="3" id="KW-1185">Reference proteome</keyword>
<comment type="caution">
    <text evidence="2">The sequence shown here is derived from an EMBL/GenBank/DDBJ whole genome shotgun (WGS) entry which is preliminary data.</text>
</comment>
<reference evidence="2" key="1">
    <citation type="submission" date="2022-05" db="EMBL/GenBank/DDBJ databases">
        <title>Description of a novel species of Leclercia; Leclercia tamurae and the Proposal for a Novel Genus Silvania gen. nov. Containing Two Novel Species Silvania hatchlandensis sp. nov. and Silvania confinis sp. nov. Isolated from the Rhizosphere of Oak.</title>
        <authorList>
            <person name="Maddock D.W."/>
            <person name="Brady C.L."/>
            <person name="Denman S."/>
            <person name="Arnold D."/>
        </authorList>
    </citation>
    <scope>NUCLEOTIDE SEQUENCE</scope>
    <source>
        <strain evidence="2">H19S6</strain>
    </source>
</reference>
<dbReference type="EMBL" id="JAMGZK010000049">
    <property type="protein sequence ID" value="MCU6665099.1"/>
    <property type="molecule type" value="Genomic_DNA"/>
</dbReference>
<name>A0A9J6Q4K7_9ENTR</name>
<evidence type="ECO:0000313" key="3">
    <source>
        <dbReference type="Proteomes" id="UP001063816"/>
    </source>
</evidence>
<gene>
    <name evidence="2" type="ORF">M8014_12180</name>
</gene>
<protein>
    <submittedName>
        <fullName evidence="2">Uncharacterized protein</fullName>
    </submittedName>
</protein>